<proteinExistence type="predicted"/>
<dbReference type="Proteomes" id="UP000005573">
    <property type="component" value="Unassembled WGS sequence"/>
</dbReference>
<accession>E6LX08</accession>
<protein>
    <submittedName>
        <fullName evidence="1">Uncharacterized protein</fullName>
    </submittedName>
</protein>
<reference evidence="1 2" key="1">
    <citation type="submission" date="2010-12" db="EMBL/GenBank/DDBJ databases">
        <authorList>
            <person name="Muzny D."/>
            <person name="Qin X."/>
            <person name="Deng J."/>
            <person name="Jiang H."/>
            <person name="Liu Y."/>
            <person name="Qu J."/>
            <person name="Song X.-Z."/>
            <person name="Zhang L."/>
            <person name="Thornton R."/>
            <person name="Coyle M."/>
            <person name="Francisco L."/>
            <person name="Jackson L."/>
            <person name="Javaid M."/>
            <person name="Korchina V."/>
            <person name="Kovar C."/>
            <person name="Mata R."/>
            <person name="Mathew T."/>
            <person name="Ngo R."/>
            <person name="Nguyen L."/>
            <person name="Nguyen N."/>
            <person name="Okwuonu G."/>
            <person name="Ongeri F."/>
            <person name="Pham C."/>
            <person name="Simmons D."/>
            <person name="Wilczek-Boney K."/>
            <person name="Hale W."/>
            <person name="Jakkamsetti A."/>
            <person name="Pham P."/>
            <person name="Ruth R."/>
            <person name="San Lucas F."/>
            <person name="Warren J."/>
            <person name="Zhang J."/>
            <person name="Zhao Z."/>
            <person name="Zhou C."/>
            <person name="Zhu D."/>
            <person name="Lee S."/>
            <person name="Bess C."/>
            <person name="Blankenburg K."/>
            <person name="Forbes L."/>
            <person name="Fu Q."/>
            <person name="Gubbala S."/>
            <person name="Hirani K."/>
            <person name="Jayaseelan J.C."/>
            <person name="Lara F."/>
            <person name="Munidasa M."/>
            <person name="Palculict T."/>
            <person name="Patil S."/>
            <person name="Pu L.-L."/>
            <person name="Saada N."/>
            <person name="Tang L."/>
            <person name="Weissenberger G."/>
            <person name="Zhu Y."/>
            <person name="Hemphill L."/>
            <person name="Shang Y."/>
            <person name="Youmans B."/>
            <person name="Ayvaz T."/>
            <person name="Ross M."/>
            <person name="Santibanez J."/>
            <person name="Aqrawi P."/>
            <person name="Gross S."/>
            <person name="Joshi V."/>
            <person name="Fowler G."/>
            <person name="Nazareth L."/>
            <person name="Reid J."/>
            <person name="Worley K."/>
            <person name="Petrosino J."/>
            <person name="Highlander S."/>
            <person name="Gibbs R."/>
        </authorList>
    </citation>
    <scope>NUCLEOTIDE SEQUENCE [LARGE SCALE GENOMIC DNA]</scope>
    <source>
        <strain evidence="1 2">ATCC 51333</strain>
    </source>
</reference>
<dbReference type="AlphaFoldDB" id="E6LX08"/>
<sequence length="66" mass="7110">MDGAALGGVIPVEGVNEAVAVHGWEECVGGFFVLLEDLYPGDEFVGEGEAYWVLFLSVFEWIGTCL</sequence>
<gene>
    <name evidence="1" type="ORF">HMPREF0388_0281</name>
</gene>
<organism evidence="1 2">
    <name type="scientific">Mobiluncus curtisii ATCC 51333</name>
    <dbReference type="NCBI Taxonomy" id="887326"/>
    <lineage>
        <taxon>Bacteria</taxon>
        <taxon>Bacillati</taxon>
        <taxon>Actinomycetota</taxon>
        <taxon>Actinomycetes</taxon>
        <taxon>Actinomycetales</taxon>
        <taxon>Actinomycetaceae</taxon>
        <taxon>Mobiluncus</taxon>
    </lineage>
</organism>
<dbReference type="HOGENOM" id="CLU_2826397_0_0_11"/>
<evidence type="ECO:0000313" key="1">
    <source>
        <dbReference type="EMBL" id="EFU80562.1"/>
    </source>
</evidence>
<comment type="caution">
    <text evidence="1">The sequence shown here is derived from an EMBL/GenBank/DDBJ whole genome shotgun (WGS) entry which is preliminary data.</text>
</comment>
<name>E6LX08_9ACTO</name>
<dbReference type="EMBL" id="AEPY01000003">
    <property type="protein sequence ID" value="EFU80562.1"/>
    <property type="molecule type" value="Genomic_DNA"/>
</dbReference>
<evidence type="ECO:0000313" key="2">
    <source>
        <dbReference type="Proteomes" id="UP000005573"/>
    </source>
</evidence>